<dbReference type="EMBL" id="STGX01000009">
    <property type="protein sequence ID" value="THV27924.1"/>
    <property type="molecule type" value="Genomic_DNA"/>
</dbReference>
<protein>
    <submittedName>
        <fullName evidence="2">Uncharacterized protein</fullName>
    </submittedName>
</protein>
<name>A0A4S8PHW6_9ACTN</name>
<evidence type="ECO:0000256" key="1">
    <source>
        <dbReference type="SAM" id="MobiDB-lite"/>
    </source>
</evidence>
<evidence type="ECO:0000313" key="2">
    <source>
        <dbReference type="EMBL" id="THV27924.1"/>
    </source>
</evidence>
<feature type="compositionally biased region" description="Basic residues" evidence="1">
    <location>
        <begin position="22"/>
        <end position="32"/>
    </location>
</feature>
<sequence length="76" mass="8598">MTGPNNEYRHANTCEATGKRAYLTRKGARQNRRATNQRTGESASQLAVYRCEHCDLFHIGHLPSRLRAERATDGPQ</sequence>
<dbReference type="OrthoDB" id="4468894at2"/>
<organism evidence="2 3">
    <name type="scientific">Glycomyces paridis</name>
    <dbReference type="NCBI Taxonomy" id="2126555"/>
    <lineage>
        <taxon>Bacteria</taxon>
        <taxon>Bacillati</taxon>
        <taxon>Actinomycetota</taxon>
        <taxon>Actinomycetes</taxon>
        <taxon>Glycomycetales</taxon>
        <taxon>Glycomycetaceae</taxon>
        <taxon>Glycomyces</taxon>
    </lineage>
</organism>
<feature type="region of interest" description="Disordered" evidence="1">
    <location>
        <begin position="19"/>
        <end position="42"/>
    </location>
</feature>
<accession>A0A4S8PHW6</accession>
<keyword evidence="3" id="KW-1185">Reference proteome</keyword>
<dbReference type="AlphaFoldDB" id="A0A4S8PHW6"/>
<comment type="caution">
    <text evidence="2">The sequence shown here is derived from an EMBL/GenBank/DDBJ whole genome shotgun (WGS) entry which is preliminary data.</text>
</comment>
<proteinExistence type="predicted"/>
<reference evidence="2 3" key="1">
    <citation type="journal article" date="2018" name="Int. J. Syst. Evol. Microbiol.">
        <title>Glycomyces paridis sp. nov., isolated from the medicinal plant Paris polyphylla.</title>
        <authorList>
            <person name="Fang X.M."/>
            <person name="Bai J.L."/>
            <person name="Su J."/>
            <person name="Zhao L.L."/>
            <person name="Liu H.Y."/>
            <person name="Ma B.P."/>
            <person name="Zhang Y.Q."/>
            <person name="Yu L.Y."/>
        </authorList>
    </citation>
    <scope>NUCLEOTIDE SEQUENCE [LARGE SCALE GENOMIC DNA]</scope>
    <source>
        <strain evidence="2 3">CPCC 204357</strain>
    </source>
</reference>
<gene>
    <name evidence="2" type="ORF">E9998_13105</name>
</gene>
<dbReference type="RefSeq" id="WP_136530157.1">
    <property type="nucleotide sequence ID" value="NZ_STGX01000009.1"/>
</dbReference>
<feature type="compositionally biased region" description="Polar residues" evidence="1">
    <location>
        <begin position="33"/>
        <end position="42"/>
    </location>
</feature>
<dbReference type="Proteomes" id="UP000305792">
    <property type="component" value="Unassembled WGS sequence"/>
</dbReference>
<evidence type="ECO:0000313" key="3">
    <source>
        <dbReference type="Proteomes" id="UP000305792"/>
    </source>
</evidence>